<feature type="region of interest" description="Disordered" evidence="1">
    <location>
        <begin position="349"/>
        <end position="386"/>
    </location>
</feature>
<reference evidence="2 3" key="1">
    <citation type="journal article" date="2010" name="Science">
        <title>Pathogenicity determinants in smut fungi revealed by genome comparison.</title>
        <authorList>
            <person name="Schirawski J."/>
            <person name="Mannhaupt G."/>
            <person name="Muench K."/>
            <person name="Brefort T."/>
            <person name="Schipper K."/>
            <person name="Doehlemann G."/>
            <person name="Di Stasio M."/>
            <person name="Roessel N."/>
            <person name="Mendoza-Mendoza A."/>
            <person name="Pester D."/>
            <person name="Mueller O."/>
            <person name="Winterberg B."/>
            <person name="Meyer E."/>
            <person name="Ghareeb H."/>
            <person name="Wollenberg T."/>
            <person name="Muensterkoetter M."/>
            <person name="Wong P."/>
            <person name="Walter M."/>
            <person name="Stukenbrock E."/>
            <person name="Gueldener U."/>
            <person name="Kahmann R."/>
        </authorList>
    </citation>
    <scope>NUCLEOTIDE SEQUENCE [LARGE SCALE GENOMIC DNA]</scope>
    <source>
        <strain evidence="3">SRZ2</strain>
    </source>
</reference>
<dbReference type="OrthoDB" id="69928at2759"/>
<organism evidence="2 3">
    <name type="scientific">Sporisorium reilianum (strain SRZ2)</name>
    <name type="common">Maize head smut fungus</name>
    <dbReference type="NCBI Taxonomy" id="999809"/>
    <lineage>
        <taxon>Eukaryota</taxon>
        <taxon>Fungi</taxon>
        <taxon>Dikarya</taxon>
        <taxon>Basidiomycota</taxon>
        <taxon>Ustilaginomycotina</taxon>
        <taxon>Ustilaginomycetes</taxon>
        <taxon>Ustilaginales</taxon>
        <taxon>Ustilaginaceae</taxon>
        <taxon>Sporisorium</taxon>
    </lineage>
</organism>
<sequence>MPDEATRQKAERQARLSHAMGVMFLQDKVDKLEQDVSKITYPRGMHKTRSAPTPHTRHATAAAAAAAAATQVRAQPRALTGPGLDPTTDAAVTHRDSIQTPKVAMSIRLVDASVLIFSLRSVHNWSRDQSTCVVIPLEAINTLDLLKKGDEPINLAARKATRWLEDKIAVSTQDGDAMLLEPAPGIFAQKEHFRLTPAQIAKARQARLHHVHPDATVEGHANTDIDVDASEFDQHAASARPKDMFNASDAPRYLRELVSVCLYCHQTATAASNYAVAIAYPPQHLQDTMIDAQSAPNDKPSYLNRTDGRATEAWLDAYSIPFEVVPTSKTWTGEKPSSRFRGEIVADHHSVGSSEDLVGSMHSSKPQQSRRKGSPTPSISSSTGSFKSELSGLSMFSSHKSPRLRQDSRFGATAAPLRSVRGISTCAAANAEDLEAPNDSTDEDGPIIARPSSAASSHTSFVSSLTTSTQDEWSSQTSASFSSHCGTRIVRHAHSPSPAPTTTSAMDLGAAYPMSSPASTSVSEGGFASPRLTSRTLHKTKSGADKMEEYLRRLEAGAAAAGAEGGRTATATPTPGASTRSG</sequence>
<dbReference type="AlphaFoldDB" id="E6ZX77"/>
<dbReference type="HOGENOM" id="CLU_037983_0_0_1"/>
<evidence type="ECO:0000256" key="1">
    <source>
        <dbReference type="SAM" id="MobiDB-lite"/>
    </source>
</evidence>
<evidence type="ECO:0008006" key="4">
    <source>
        <dbReference type="Google" id="ProtNLM"/>
    </source>
</evidence>
<accession>E6ZX77</accession>
<protein>
    <recommendedName>
        <fullName evidence="4">PIN domain-containing protein</fullName>
    </recommendedName>
</protein>
<dbReference type="VEuPathDB" id="FungiDB:sr12690"/>
<proteinExistence type="predicted"/>
<evidence type="ECO:0000313" key="3">
    <source>
        <dbReference type="Proteomes" id="UP000008867"/>
    </source>
</evidence>
<gene>
    <name evidence="2" type="ORF">sr12690</name>
</gene>
<dbReference type="EMBL" id="FQ311452">
    <property type="protein sequence ID" value="CBQ71834.1"/>
    <property type="molecule type" value="Genomic_DNA"/>
</dbReference>
<name>E6ZX77_SPORE</name>
<dbReference type="Gene3D" id="3.40.50.1010">
    <property type="entry name" value="5'-nuclease"/>
    <property type="match status" value="1"/>
</dbReference>
<keyword evidence="3" id="KW-1185">Reference proteome</keyword>
<feature type="region of interest" description="Disordered" evidence="1">
    <location>
        <begin position="558"/>
        <end position="582"/>
    </location>
</feature>
<dbReference type="Proteomes" id="UP000008867">
    <property type="component" value="Chromosome 3"/>
</dbReference>
<feature type="region of interest" description="Disordered" evidence="1">
    <location>
        <begin position="517"/>
        <end position="543"/>
    </location>
</feature>
<feature type="compositionally biased region" description="Low complexity" evidence="1">
    <location>
        <begin position="374"/>
        <end position="386"/>
    </location>
</feature>
<dbReference type="eggNOG" id="ENOG502SC47">
    <property type="taxonomic scope" value="Eukaryota"/>
</dbReference>
<evidence type="ECO:0000313" key="2">
    <source>
        <dbReference type="EMBL" id="CBQ71834.1"/>
    </source>
</evidence>